<proteinExistence type="predicted"/>
<evidence type="ECO:0000313" key="1">
    <source>
        <dbReference type="EMBL" id="SDC38283.1"/>
    </source>
</evidence>
<dbReference type="RefSeq" id="WP_090796299.1">
    <property type="nucleotide sequence ID" value="NZ_FMYI01000007.1"/>
</dbReference>
<dbReference type="InterPro" id="IPR045527">
    <property type="entry name" value="DUF6470"/>
</dbReference>
<protein>
    <recommendedName>
        <fullName evidence="3">YviE</fullName>
    </recommendedName>
</protein>
<organism evidence="1 2">
    <name type="scientific">Pelagirhabdus alkalitolerans</name>
    <dbReference type="NCBI Taxonomy" id="1612202"/>
    <lineage>
        <taxon>Bacteria</taxon>
        <taxon>Bacillati</taxon>
        <taxon>Bacillota</taxon>
        <taxon>Bacilli</taxon>
        <taxon>Bacillales</taxon>
        <taxon>Bacillaceae</taxon>
        <taxon>Pelagirhabdus</taxon>
    </lineage>
</organism>
<evidence type="ECO:0008006" key="3">
    <source>
        <dbReference type="Google" id="ProtNLM"/>
    </source>
</evidence>
<dbReference type="Pfam" id="PF20074">
    <property type="entry name" value="DUF6470"/>
    <property type="match status" value="1"/>
</dbReference>
<dbReference type="AlphaFoldDB" id="A0A1G6L584"/>
<evidence type="ECO:0000313" key="2">
    <source>
        <dbReference type="Proteomes" id="UP000242949"/>
    </source>
</evidence>
<dbReference type="OrthoDB" id="2112831at2"/>
<dbReference type="EMBL" id="FMYI01000007">
    <property type="protein sequence ID" value="SDC38283.1"/>
    <property type="molecule type" value="Genomic_DNA"/>
</dbReference>
<accession>A0A1G6L584</accession>
<gene>
    <name evidence="1" type="ORF">SAMN05421734_10797</name>
</gene>
<keyword evidence="2" id="KW-1185">Reference proteome</keyword>
<name>A0A1G6L584_9BACI</name>
<dbReference type="Proteomes" id="UP000242949">
    <property type="component" value="Unassembled WGS sequence"/>
</dbReference>
<dbReference type="STRING" id="1612202.SAMN05421734_10797"/>
<sequence length="193" mass="21801">MLSIPQLRIDSQQARIGLNIDNAVTELNQGPAELSIQQPEADVSIQTRPSRLTIDQSRAFADLNQYPASEAIEREAAKGMQEAEEGSKRRRLEGDQMMRIENQTDVIPQIAKQNEVRPYRPFNIGFIPSHFSVDIDYEPAEVDVHIQKNEPIIHAQPTPTTTDYYPGGVDVYLSQEPYLDISFEPSSQFETSI</sequence>
<reference evidence="2" key="1">
    <citation type="submission" date="2016-09" db="EMBL/GenBank/DDBJ databases">
        <authorList>
            <person name="Varghese N."/>
            <person name="Submissions S."/>
        </authorList>
    </citation>
    <scope>NUCLEOTIDE SEQUENCE [LARGE SCALE GENOMIC DNA]</scope>
    <source>
        <strain evidence="2">S5</strain>
    </source>
</reference>